<feature type="domain" description="PTS EIIB type-1" evidence="13">
    <location>
        <begin position="568"/>
        <end position="648"/>
    </location>
</feature>
<keyword evidence="10 12" id="KW-0472">Membrane</keyword>
<dbReference type="CDD" id="cd00212">
    <property type="entry name" value="PTS_IIB_glc"/>
    <property type="match status" value="1"/>
</dbReference>
<evidence type="ECO:0000313" key="15">
    <source>
        <dbReference type="EMBL" id="MBW4464493.1"/>
    </source>
</evidence>
<evidence type="ECO:0000256" key="12">
    <source>
        <dbReference type="SAM" id="Phobius"/>
    </source>
</evidence>
<comment type="caution">
    <text evidence="15">The sequence shown here is derived from an EMBL/GenBank/DDBJ whole genome shotgun (WGS) entry which is preliminary data.</text>
</comment>
<evidence type="ECO:0000256" key="6">
    <source>
        <dbReference type="ARBA" id="ARBA00022683"/>
    </source>
</evidence>
<dbReference type="GO" id="GO:0009401">
    <property type="term" value="P:phosphoenolpyruvate-dependent sugar phosphotransferase system"/>
    <property type="evidence" value="ECO:0007669"/>
    <property type="project" value="UniProtKB-KW"/>
</dbReference>
<keyword evidence="4" id="KW-0762">Sugar transport</keyword>
<feature type="transmembrane region" description="Helical" evidence="12">
    <location>
        <begin position="321"/>
        <end position="337"/>
    </location>
</feature>
<dbReference type="InterPro" id="IPR001996">
    <property type="entry name" value="PTS_IIB_1"/>
</dbReference>
<evidence type="ECO:0000256" key="11">
    <source>
        <dbReference type="PROSITE-ProRule" id="PRU00421"/>
    </source>
</evidence>
<keyword evidence="7 12" id="KW-0812">Transmembrane</keyword>
<feature type="transmembrane region" description="Helical" evidence="12">
    <location>
        <begin position="85"/>
        <end position="107"/>
    </location>
</feature>
<reference evidence="15" key="1">
    <citation type="submission" date="2021-05" db="EMBL/GenBank/DDBJ databases">
        <authorList>
            <person name="Pietrasiak N."/>
            <person name="Ward R."/>
            <person name="Stajich J.E."/>
            <person name="Kurbessoian T."/>
        </authorList>
    </citation>
    <scope>NUCLEOTIDE SEQUENCE</scope>
    <source>
        <strain evidence="15">GSE-TBD4-15B</strain>
    </source>
</reference>
<dbReference type="InterPro" id="IPR018113">
    <property type="entry name" value="PTrfase_EIIB_Cys"/>
</dbReference>
<dbReference type="Pfam" id="PF00367">
    <property type="entry name" value="PTS_EIIB"/>
    <property type="match status" value="2"/>
</dbReference>
<feature type="domain" description="PTS EIIC type-1" evidence="14">
    <location>
        <begin position="3"/>
        <end position="429"/>
    </location>
</feature>
<evidence type="ECO:0000256" key="4">
    <source>
        <dbReference type="ARBA" id="ARBA00022597"/>
    </source>
</evidence>
<evidence type="ECO:0000259" key="13">
    <source>
        <dbReference type="PROSITE" id="PS51098"/>
    </source>
</evidence>
<evidence type="ECO:0000256" key="10">
    <source>
        <dbReference type="ARBA" id="ARBA00023136"/>
    </source>
</evidence>
<evidence type="ECO:0000256" key="1">
    <source>
        <dbReference type="ARBA" id="ARBA00004651"/>
    </source>
</evidence>
<dbReference type="NCBIfam" id="TIGR02002">
    <property type="entry name" value="PTS-II-BC-glcB"/>
    <property type="match status" value="1"/>
</dbReference>
<dbReference type="PANTHER" id="PTHR30009">
    <property type="entry name" value="CYTOCHROME C-TYPE SYNTHESIS PROTEIN AND PTS TRANSMEMBRANE COMPONENT"/>
    <property type="match status" value="1"/>
</dbReference>
<gene>
    <name evidence="15" type="primary">ptsG</name>
    <name evidence="15" type="ORF">KME07_03510</name>
</gene>
<keyword evidence="2" id="KW-0813">Transport</keyword>
<dbReference type="EMBL" id="JAHHHV010000014">
    <property type="protein sequence ID" value="MBW4464493.1"/>
    <property type="molecule type" value="Genomic_DNA"/>
</dbReference>
<accession>A0A951P8B5</accession>
<dbReference type="FunFam" id="3.30.1360.60:FF:000001">
    <property type="entry name" value="PTS system glucose-specific IIBC component PtsG"/>
    <property type="match status" value="1"/>
</dbReference>
<dbReference type="GO" id="GO:0090564">
    <property type="term" value="F:protein-phosphocysteine-glucose phosphotransferase system transporter activity"/>
    <property type="evidence" value="ECO:0007669"/>
    <property type="project" value="TreeGrafter"/>
</dbReference>
<dbReference type="InterPro" id="IPR011299">
    <property type="entry name" value="PTS_IIBC_glc"/>
</dbReference>
<evidence type="ECO:0000256" key="9">
    <source>
        <dbReference type="ARBA" id="ARBA00022989"/>
    </source>
</evidence>
<feature type="transmembrane region" description="Helical" evidence="12">
    <location>
        <begin position="295"/>
        <end position="314"/>
    </location>
</feature>
<comment type="subcellular location">
    <subcellularLocation>
        <location evidence="1">Cell membrane</location>
        <topology evidence="1">Multi-pass membrane protein</topology>
    </subcellularLocation>
</comment>
<comment type="caution">
    <text evidence="11">Lacks conserved residue(s) required for the propagation of feature annotation.</text>
</comment>
<dbReference type="SUPFAM" id="SSF55604">
    <property type="entry name" value="Glucose permease domain IIB"/>
    <property type="match status" value="2"/>
</dbReference>
<dbReference type="GO" id="GO:1904659">
    <property type="term" value="P:D-glucose transmembrane transport"/>
    <property type="evidence" value="ECO:0007669"/>
    <property type="project" value="InterPro"/>
</dbReference>
<evidence type="ECO:0000313" key="16">
    <source>
        <dbReference type="Proteomes" id="UP000707356"/>
    </source>
</evidence>
<feature type="transmembrane region" description="Helical" evidence="12">
    <location>
        <begin position="61"/>
        <end position="78"/>
    </location>
</feature>
<feature type="transmembrane region" description="Helical" evidence="12">
    <location>
        <begin position="192"/>
        <end position="212"/>
    </location>
</feature>
<dbReference type="NCBIfam" id="TIGR00826">
    <property type="entry name" value="EIIB_glc"/>
    <property type="match status" value="1"/>
</dbReference>
<evidence type="ECO:0000256" key="8">
    <source>
        <dbReference type="ARBA" id="ARBA00022777"/>
    </source>
</evidence>
<sequence length="648" mass="68023">MFKKLFALLQQMGKALMLPVSVLPIAGLLLGIGSAKFSKPEAFGWLPESVATIMKNSGDSIFANLPVIFAIAVTIAFTGNDGASALAAIVGFAVFVAALGAAAQTFFGYVTPQDLIAKGIDPSTVAQLSPQELVAKGLPETLNVLKPVLGLNSLDTGVFGGLLVGCLAAYLFNKFYRIQLPQYLGFFAGKRAVPIITGVCAMGLGVLMSVIWPPIGNAIDSAANTAAAGSNTALTAATYGVVERSLLPFGLHHIWNVPFFFQIGSFTDATGKVVTGDIARFFAGDKTAGILGGAYWFKMFGLPGAAIAMWRAAYPKNRGKVSGLMLSAAFTSFLTGITEPLEFSFMFVAPQLYMIHAVIAGFCQWLFQTMGGKMGFTFSQGFIDFALFSTLGTKPWLIIAFGPLFFALYYVIFYFGIKALDLKTPGRELEVEGEASTEAVTLTGGAAEMSRELVRAFGGRGNIEVLDACITRLRISVKDMSRVSKARLKALGASGVLEVGNSAQAIFGPRSENLKTDMIEYLKTAGAEADEAYSMTAVAPVAVVGHDNGSNGSNGSNDGLPAADPDAPAKVKGMISALGGSGNIRKVDSVALTRLRVEVTDSDAVDEAALKAAGVQGVLRLPGGKLHLLIGLGADQYASEMKGQIARV</sequence>
<dbReference type="AlphaFoldDB" id="A0A951P8B5"/>
<dbReference type="InterPro" id="IPR036878">
    <property type="entry name" value="Glu_permease_IIB"/>
</dbReference>
<dbReference type="Gene3D" id="3.30.1360.60">
    <property type="entry name" value="Glucose permease domain IIB"/>
    <property type="match status" value="2"/>
</dbReference>
<reference evidence="15" key="2">
    <citation type="journal article" date="2022" name="Microbiol. Resour. Announc.">
        <title>Metagenome Sequencing to Explore Phylogenomics of Terrestrial Cyanobacteria.</title>
        <authorList>
            <person name="Ward R.D."/>
            <person name="Stajich J.E."/>
            <person name="Johansen J.R."/>
            <person name="Huntemann M."/>
            <person name="Clum A."/>
            <person name="Foster B."/>
            <person name="Foster B."/>
            <person name="Roux S."/>
            <person name="Palaniappan K."/>
            <person name="Varghese N."/>
            <person name="Mukherjee S."/>
            <person name="Reddy T.B.K."/>
            <person name="Daum C."/>
            <person name="Copeland A."/>
            <person name="Chen I.A."/>
            <person name="Ivanova N.N."/>
            <person name="Kyrpides N.C."/>
            <person name="Shapiro N."/>
            <person name="Eloe-Fadrosh E.A."/>
            <person name="Pietrasiak N."/>
        </authorList>
    </citation>
    <scope>NUCLEOTIDE SEQUENCE</scope>
    <source>
        <strain evidence="15">GSE-TBD4-15B</strain>
    </source>
</reference>
<dbReference type="GO" id="GO:0005886">
    <property type="term" value="C:plasma membrane"/>
    <property type="evidence" value="ECO:0007669"/>
    <property type="project" value="UniProtKB-SubCell"/>
</dbReference>
<dbReference type="PROSITE" id="PS01035">
    <property type="entry name" value="PTS_EIIB_TYPE_1_CYS"/>
    <property type="match status" value="1"/>
</dbReference>
<feature type="transmembrane region" description="Helical" evidence="12">
    <location>
        <begin position="149"/>
        <end position="172"/>
    </location>
</feature>
<dbReference type="PANTHER" id="PTHR30009:SF20">
    <property type="entry name" value="PTS SYSTEM GLUCOSE-SPECIFIC EIICB COMPONENT-RELATED"/>
    <property type="match status" value="1"/>
</dbReference>
<protein>
    <submittedName>
        <fullName evidence="15">Glucose-specific PTS transporter subunit IIBC</fullName>
        <ecNumber evidence="15">2.7.1.199</ecNumber>
    </submittedName>
</protein>
<dbReference type="GO" id="GO:0055056">
    <property type="term" value="F:D-glucose transmembrane transporter activity"/>
    <property type="evidence" value="ECO:0007669"/>
    <property type="project" value="InterPro"/>
</dbReference>
<dbReference type="Pfam" id="PF02378">
    <property type="entry name" value="PTS_EIIC"/>
    <property type="match status" value="1"/>
</dbReference>
<dbReference type="InterPro" id="IPR013013">
    <property type="entry name" value="PTS_EIIC_1"/>
</dbReference>
<keyword evidence="6" id="KW-0598">Phosphotransferase system</keyword>
<evidence type="ECO:0000256" key="2">
    <source>
        <dbReference type="ARBA" id="ARBA00022448"/>
    </source>
</evidence>
<feature type="domain" description="PTS EIIB type-1" evidence="13">
    <location>
        <begin position="447"/>
        <end position="528"/>
    </location>
</feature>
<name>A0A951P8B5_9CYAN</name>
<evidence type="ECO:0000256" key="7">
    <source>
        <dbReference type="ARBA" id="ARBA00022692"/>
    </source>
</evidence>
<keyword evidence="8" id="KW-0418">Kinase</keyword>
<evidence type="ECO:0000256" key="5">
    <source>
        <dbReference type="ARBA" id="ARBA00022679"/>
    </source>
</evidence>
<evidence type="ECO:0000256" key="3">
    <source>
        <dbReference type="ARBA" id="ARBA00022475"/>
    </source>
</evidence>
<dbReference type="PROSITE" id="PS51098">
    <property type="entry name" value="PTS_EIIB_TYPE_1"/>
    <property type="match status" value="2"/>
</dbReference>
<dbReference type="InterPro" id="IPR050429">
    <property type="entry name" value="PTS_Glucose_EIICBA"/>
</dbReference>
<dbReference type="InterPro" id="IPR003352">
    <property type="entry name" value="PTS_EIIC"/>
</dbReference>
<feature type="active site" description="Phosphocysteine intermediate; for EIIB activity" evidence="11">
    <location>
        <position position="469"/>
    </location>
</feature>
<organism evidence="15 16">
    <name type="scientific">Pegethrix bostrychoides GSE-TBD4-15B</name>
    <dbReference type="NCBI Taxonomy" id="2839662"/>
    <lineage>
        <taxon>Bacteria</taxon>
        <taxon>Bacillati</taxon>
        <taxon>Cyanobacteriota</taxon>
        <taxon>Cyanophyceae</taxon>
        <taxon>Oculatellales</taxon>
        <taxon>Oculatellaceae</taxon>
        <taxon>Pegethrix</taxon>
    </lineage>
</organism>
<feature type="transmembrane region" description="Helical" evidence="12">
    <location>
        <begin position="343"/>
        <end position="367"/>
    </location>
</feature>
<proteinExistence type="predicted"/>
<feature type="transmembrane region" description="Helical" evidence="12">
    <location>
        <begin position="397"/>
        <end position="417"/>
    </location>
</feature>
<keyword evidence="5 15" id="KW-0808">Transferase</keyword>
<dbReference type="Proteomes" id="UP000707356">
    <property type="component" value="Unassembled WGS sequence"/>
</dbReference>
<dbReference type="PROSITE" id="PS51103">
    <property type="entry name" value="PTS_EIIC_TYPE_1"/>
    <property type="match status" value="1"/>
</dbReference>
<keyword evidence="3" id="KW-1003">Cell membrane</keyword>
<dbReference type="EC" id="2.7.1.199" evidence="15"/>
<evidence type="ECO:0000259" key="14">
    <source>
        <dbReference type="PROSITE" id="PS51103"/>
    </source>
</evidence>
<dbReference type="GO" id="GO:0016301">
    <property type="term" value="F:kinase activity"/>
    <property type="evidence" value="ECO:0007669"/>
    <property type="project" value="UniProtKB-KW"/>
</dbReference>
<dbReference type="GO" id="GO:0008982">
    <property type="term" value="F:protein-N(PI)-phosphohistidine-sugar phosphotransferase activity"/>
    <property type="evidence" value="ECO:0007669"/>
    <property type="project" value="InterPro"/>
</dbReference>
<keyword evidence="9 12" id="KW-1133">Transmembrane helix</keyword>